<feature type="compositionally biased region" description="Pro residues" evidence="7">
    <location>
        <begin position="31"/>
        <end position="41"/>
    </location>
</feature>
<evidence type="ECO:0000313" key="9">
    <source>
        <dbReference type="EMBL" id="MDM9561336.1"/>
    </source>
</evidence>
<sequence length="241" mass="25925">MDHAGRAAHLLHSGFCQLIHPLPMRPARRPSAPPPTGPARPPRTKPPEVRLDELMAAAEQLFIAKGVEAATVNDIVEAAGVAKGTFYHYFASKHDILLALRAKFSQGFLARVDEAVRACAPEDGEARVRAWTHAGVAAYLADYRLHDVVFHDARHGDRGTREKHDVLDQLERILADGQRAGNWTLAAPRLTAIVLFHAMHGAVDDAIARGEHDGRALAAQLAEIFLGLLHGAAAGARGPAA</sequence>
<evidence type="ECO:0000256" key="4">
    <source>
        <dbReference type="ARBA" id="ARBA00023125"/>
    </source>
</evidence>
<keyword evidence="2" id="KW-0805">Transcription regulation</keyword>
<dbReference type="InterPro" id="IPR009057">
    <property type="entry name" value="Homeodomain-like_sf"/>
</dbReference>
<feature type="DNA-binding region" description="H-T-H motif" evidence="6">
    <location>
        <begin position="71"/>
        <end position="90"/>
    </location>
</feature>
<dbReference type="EMBL" id="JAUDJE010000021">
    <property type="protein sequence ID" value="MDM9561336.1"/>
    <property type="molecule type" value="Genomic_DNA"/>
</dbReference>
<dbReference type="Pfam" id="PF00440">
    <property type="entry name" value="TetR_N"/>
    <property type="match status" value="1"/>
</dbReference>
<keyword evidence="1" id="KW-0678">Repressor</keyword>
<dbReference type="InterPro" id="IPR023772">
    <property type="entry name" value="DNA-bd_HTH_TetR-type_CS"/>
</dbReference>
<comment type="caution">
    <text evidence="9">The sequence shown here is derived from an EMBL/GenBank/DDBJ whole genome shotgun (WGS) entry which is preliminary data.</text>
</comment>
<evidence type="ECO:0000259" key="8">
    <source>
        <dbReference type="PROSITE" id="PS50977"/>
    </source>
</evidence>
<dbReference type="PROSITE" id="PS01081">
    <property type="entry name" value="HTH_TETR_1"/>
    <property type="match status" value="1"/>
</dbReference>
<dbReference type="InterPro" id="IPR001647">
    <property type="entry name" value="HTH_TetR"/>
</dbReference>
<dbReference type="PROSITE" id="PS50977">
    <property type="entry name" value="HTH_TETR_2"/>
    <property type="match status" value="1"/>
</dbReference>
<dbReference type="PANTHER" id="PTHR30055:SF183">
    <property type="entry name" value="NUCLEOID OCCLUSION FACTOR SLMA"/>
    <property type="match status" value="1"/>
</dbReference>
<keyword evidence="4 6" id="KW-0238">DNA-binding</keyword>
<evidence type="ECO:0000256" key="7">
    <source>
        <dbReference type="SAM" id="MobiDB-lite"/>
    </source>
</evidence>
<proteinExistence type="predicted"/>
<evidence type="ECO:0000256" key="2">
    <source>
        <dbReference type="ARBA" id="ARBA00023015"/>
    </source>
</evidence>
<keyword evidence="10" id="KW-1185">Reference proteome</keyword>
<feature type="domain" description="HTH tetR-type" evidence="8">
    <location>
        <begin position="48"/>
        <end position="108"/>
    </location>
</feature>
<keyword evidence="3" id="KW-0175">Coiled coil</keyword>
<dbReference type="Gene3D" id="1.10.10.60">
    <property type="entry name" value="Homeodomain-like"/>
    <property type="match status" value="1"/>
</dbReference>
<name>A0ABT7W828_9BORD</name>
<evidence type="ECO:0000313" key="10">
    <source>
        <dbReference type="Proteomes" id="UP001175604"/>
    </source>
</evidence>
<dbReference type="InterPro" id="IPR050109">
    <property type="entry name" value="HTH-type_TetR-like_transc_reg"/>
</dbReference>
<dbReference type="SUPFAM" id="SSF48498">
    <property type="entry name" value="Tetracyclin repressor-like, C-terminal domain"/>
    <property type="match status" value="1"/>
</dbReference>
<evidence type="ECO:0000256" key="5">
    <source>
        <dbReference type="ARBA" id="ARBA00023163"/>
    </source>
</evidence>
<gene>
    <name evidence="9" type="ORF">QUC21_20025</name>
</gene>
<evidence type="ECO:0000256" key="1">
    <source>
        <dbReference type="ARBA" id="ARBA00022491"/>
    </source>
</evidence>
<dbReference type="PRINTS" id="PR00455">
    <property type="entry name" value="HTHTETR"/>
</dbReference>
<dbReference type="InterPro" id="IPR036271">
    <property type="entry name" value="Tet_transcr_reg_TetR-rel_C_sf"/>
</dbReference>
<dbReference type="SUPFAM" id="SSF46689">
    <property type="entry name" value="Homeodomain-like"/>
    <property type="match status" value="1"/>
</dbReference>
<feature type="region of interest" description="Disordered" evidence="7">
    <location>
        <begin position="24"/>
        <end position="46"/>
    </location>
</feature>
<dbReference type="RefSeq" id="WP_289786482.1">
    <property type="nucleotide sequence ID" value="NZ_JAUDJE010000021.1"/>
</dbReference>
<reference evidence="9" key="1">
    <citation type="submission" date="2023-06" db="EMBL/GenBank/DDBJ databases">
        <title>full genome analysis of Phenantherene degrader P3.</title>
        <authorList>
            <person name="Akbar A."/>
            <person name="Rahmeh R."/>
            <person name="Kishk M."/>
        </authorList>
    </citation>
    <scope>NUCLEOTIDE SEQUENCE</scope>
    <source>
        <strain evidence="9">P3</strain>
    </source>
</reference>
<protein>
    <submittedName>
        <fullName evidence="9">TetR/AcrR family transcriptional regulator</fullName>
    </submittedName>
</protein>
<evidence type="ECO:0000256" key="6">
    <source>
        <dbReference type="PROSITE-ProRule" id="PRU00335"/>
    </source>
</evidence>
<dbReference type="PANTHER" id="PTHR30055">
    <property type="entry name" value="HTH-TYPE TRANSCRIPTIONAL REGULATOR RUTR"/>
    <property type="match status" value="1"/>
</dbReference>
<organism evidence="9 10">
    <name type="scientific">Bordetella petrii</name>
    <dbReference type="NCBI Taxonomy" id="94624"/>
    <lineage>
        <taxon>Bacteria</taxon>
        <taxon>Pseudomonadati</taxon>
        <taxon>Pseudomonadota</taxon>
        <taxon>Betaproteobacteria</taxon>
        <taxon>Burkholderiales</taxon>
        <taxon>Alcaligenaceae</taxon>
        <taxon>Bordetella</taxon>
    </lineage>
</organism>
<accession>A0ABT7W828</accession>
<dbReference type="Proteomes" id="UP001175604">
    <property type="component" value="Unassembled WGS sequence"/>
</dbReference>
<evidence type="ECO:0000256" key="3">
    <source>
        <dbReference type="ARBA" id="ARBA00023054"/>
    </source>
</evidence>
<dbReference type="Gene3D" id="1.10.357.10">
    <property type="entry name" value="Tetracycline Repressor, domain 2"/>
    <property type="match status" value="1"/>
</dbReference>
<keyword evidence="5" id="KW-0804">Transcription</keyword>